<feature type="region of interest" description="Disordered" evidence="7">
    <location>
        <begin position="1061"/>
        <end position="1094"/>
    </location>
</feature>
<dbReference type="HAMAP" id="MF_03188">
    <property type="entry name" value="Methyltr_EFM4"/>
    <property type="match status" value="1"/>
</dbReference>
<feature type="compositionally biased region" description="Polar residues" evidence="7">
    <location>
        <begin position="91"/>
        <end position="110"/>
    </location>
</feature>
<feature type="compositionally biased region" description="Pro residues" evidence="7">
    <location>
        <begin position="484"/>
        <end position="494"/>
    </location>
</feature>
<feature type="region of interest" description="Disordered" evidence="7">
    <location>
        <begin position="842"/>
        <end position="937"/>
    </location>
</feature>
<dbReference type="PANTHER" id="PTHR12843">
    <property type="entry name" value="PROTEIN-LYSINE N-METHYLTRANSFERASE METTL10"/>
    <property type="match status" value="1"/>
</dbReference>
<gene>
    <name evidence="5" type="primary">EFM4</name>
    <name evidence="9" type="ORF">C7999DRAFT_27355</name>
</gene>
<evidence type="ECO:0000256" key="3">
    <source>
        <dbReference type="ARBA" id="ARBA00022679"/>
    </source>
</evidence>
<evidence type="ECO:0000256" key="2">
    <source>
        <dbReference type="ARBA" id="ARBA00022603"/>
    </source>
</evidence>
<dbReference type="Gene3D" id="3.40.50.150">
    <property type="entry name" value="Vaccinia Virus protein VP39"/>
    <property type="match status" value="1"/>
</dbReference>
<feature type="compositionally biased region" description="Polar residues" evidence="7">
    <location>
        <begin position="315"/>
        <end position="324"/>
    </location>
</feature>
<evidence type="ECO:0000313" key="9">
    <source>
        <dbReference type="EMBL" id="KAK4252113.1"/>
    </source>
</evidence>
<keyword evidence="3 5" id="KW-0808">Transferase</keyword>
<reference evidence="9" key="1">
    <citation type="journal article" date="2023" name="Mol. Phylogenet. Evol.">
        <title>Genome-scale phylogeny and comparative genomics of the fungal order Sordariales.</title>
        <authorList>
            <person name="Hensen N."/>
            <person name="Bonometti L."/>
            <person name="Westerberg I."/>
            <person name="Brannstrom I.O."/>
            <person name="Guillou S."/>
            <person name="Cros-Aarteil S."/>
            <person name="Calhoun S."/>
            <person name="Haridas S."/>
            <person name="Kuo A."/>
            <person name="Mondo S."/>
            <person name="Pangilinan J."/>
            <person name="Riley R."/>
            <person name="LaButti K."/>
            <person name="Andreopoulos B."/>
            <person name="Lipzen A."/>
            <person name="Chen C."/>
            <person name="Yan M."/>
            <person name="Daum C."/>
            <person name="Ng V."/>
            <person name="Clum A."/>
            <person name="Steindorff A."/>
            <person name="Ohm R.A."/>
            <person name="Martin F."/>
            <person name="Silar P."/>
            <person name="Natvig D.O."/>
            <person name="Lalanne C."/>
            <person name="Gautier V."/>
            <person name="Ament-Velasquez S.L."/>
            <person name="Kruys A."/>
            <person name="Hutchinson M.I."/>
            <person name="Powell A.J."/>
            <person name="Barry K."/>
            <person name="Miller A.N."/>
            <person name="Grigoriev I.V."/>
            <person name="Debuchy R."/>
            <person name="Gladieux P."/>
            <person name="Hiltunen Thoren M."/>
            <person name="Johannesson H."/>
        </authorList>
    </citation>
    <scope>NUCLEOTIDE SEQUENCE</scope>
    <source>
        <strain evidence="9">CBS 359.72</strain>
    </source>
</reference>
<protein>
    <recommendedName>
        <fullName evidence="5">Protein-lysine N-methyltransferase EFM4</fullName>
        <ecNumber evidence="5">2.1.1.-</ecNumber>
    </recommendedName>
    <alternativeName>
        <fullName evidence="5">Elongation factor methyltransferase 4</fullName>
    </alternativeName>
</protein>
<feature type="compositionally biased region" description="Gly residues" evidence="7">
    <location>
        <begin position="854"/>
        <end position="864"/>
    </location>
</feature>
<dbReference type="GO" id="GO:0016279">
    <property type="term" value="F:protein-lysine N-methyltransferase activity"/>
    <property type="evidence" value="ECO:0007669"/>
    <property type="project" value="UniProtKB-UniRule"/>
</dbReference>
<keyword evidence="4 5" id="KW-0949">S-adenosyl-L-methionine</keyword>
<feature type="region of interest" description="Disordered" evidence="7">
    <location>
        <begin position="315"/>
        <end position="345"/>
    </location>
</feature>
<accession>A0AAN7D4Z6</accession>
<dbReference type="InterPro" id="IPR026635">
    <property type="entry name" value="Efm4/METTL10"/>
</dbReference>
<keyword evidence="10" id="KW-1185">Reference proteome</keyword>
<feature type="compositionally biased region" description="Basic and acidic residues" evidence="7">
    <location>
        <begin position="496"/>
        <end position="505"/>
    </location>
</feature>
<reference evidence="9" key="2">
    <citation type="submission" date="2023-05" db="EMBL/GenBank/DDBJ databases">
        <authorList>
            <consortium name="Lawrence Berkeley National Laboratory"/>
            <person name="Steindorff A."/>
            <person name="Hensen N."/>
            <person name="Bonometti L."/>
            <person name="Westerberg I."/>
            <person name="Brannstrom I.O."/>
            <person name="Guillou S."/>
            <person name="Cros-Aarteil S."/>
            <person name="Calhoun S."/>
            <person name="Haridas S."/>
            <person name="Kuo A."/>
            <person name="Mondo S."/>
            <person name="Pangilinan J."/>
            <person name="Riley R."/>
            <person name="Labutti K."/>
            <person name="Andreopoulos B."/>
            <person name="Lipzen A."/>
            <person name="Chen C."/>
            <person name="Yanf M."/>
            <person name="Daum C."/>
            <person name="Ng V."/>
            <person name="Clum A."/>
            <person name="Ohm R."/>
            <person name="Martin F."/>
            <person name="Silar P."/>
            <person name="Natvig D."/>
            <person name="Lalanne C."/>
            <person name="Gautier V."/>
            <person name="Ament-Velasquez S.L."/>
            <person name="Kruys A."/>
            <person name="Hutchinson M.I."/>
            <person name="Powell A.J."/>
            <person name="Barry K."/>
            <person name="Miller A.N."/>
            <person name="Grigoriev I.V."/>
            <person name="Debuchy R."/>
            <person name="Gladieux P."/>
            <person name="Thoren M.H."/>
            <person name="Johannesson H."/>
        </authorList>
    </citation>
    <scope>NUCLEOTIDE SEQUENCE</scope>
    <source>
        <strain evidence="9">CBS 359.72</strain>
    </source>
</reference>
<feature type="region of interest" description="Disordered" evidence="7">
    <location>
        <begin position="405"/>
        <end position="576"/>
    </location>
</feature>
<dbReference type="AlphaFoldDB" id="A0AAN7D4Z6"/>
<keyword evidence="6" id="KW-0175">Coiled coil</keyword>
<comment type="caution">
    <text evidence="9">The sequence shown here is derived from an EMBL/GenBank/DDBJ whole genome shotgun (WGS) entry which is preliminary data.</text>
</comment>
<dbReference type="GO" id="GO:0016192">
    <property type="term" value="P:vesicle-mediated transport"/>
    <property type="evidence" value="ECO:0007669"/>
    <property type="project" value="UniProtKB-UniRule"/>
</dbReference>
<evidence type="ECO:0000256" key="5">
    <source>
        <dbReference type="HAMAP-Rule" id="MF_03188"/>
    </source>
</evidence>
<evidence type="ECO:0000259" key="8">
    <source>
        <dbReference type="Pfam" id="PF13847"/>
    </source>
</evidence>
<feature type="compositionally biased region" description="Basic and acidic residues" evidence="7">
    <location>
        <begin position="880"/>
        <end position="889"/>
    </location>
</feature>
<dbReference type="PANTHER" id="PTHR12843:SF5">
    <property type="entry name" value="EEF1A LYSINE METHYLTRANSFERASE 2"/>
    <property type="match status" value="1"/>
</dbReference>
<dbReference type="GO" id="GO:0032259">
    <property type="term" value="P:methylation"/>
    <property type="evidence" value="ECO:0007669"/>
    <property type="project" value="UniProtKB-KW"/>
</dbReference>
<feature type="compositionally biased region" description="Low complexity" evidence="7">
    <location>
        <begin position="517"/>
        <end position="526"/>
    </location>
</feature>
<feature type="compositionally biased region" description="Acidic residues" evidence="7">
    <location>
        <begin position="1070"/>
        <end position="1085"/>
    </location>
</feature>
<keyword evidence="1 5" id="KW-0963">Cytoplasm</keyword>
<comment type="similarity">
    <text evidence="5">Belongs to the class I-like SAM-binding methyltransferase superfamily. EFM4 family.</text>
</comment>
<evidence type="ECO:0000256" key="1">
    <source>
        <dbReference type="ARBA" id="ARBA00022490"/>
    </source>
</evidence>
<dbReference type="EC" id="2.1.1.-" evidence="5"/>
<keyword evidence="5" id="KW-0813">Transport</keyword>
<feature type="compositionally biased region" description="Polar residues" evidence="7">
    <location>
        <begin position="414"/>
        <end position="436"/>
    </location>
</feature>
<dbReference type="Pfam" id="PF13847">
    <property type="entry name" value="Methyltransf_31"/>
    <property type="match status" value="1"/>
</dbReference>
<evidence type="ECO:0000256" key="7">
    <source>
        <dbReference type="SAM" id="MobiDB-lite"/>
    </source>
</evidence>
<feature type="compositionally biased region" description="Low complexity" evidence="7">
    <location>
        <begin position="194"/>
        <end position="206"/>
    </location>
</feature>
<dbReference type="InterPro" id="IPR025714">
    <property type="entry name" value="Methyltranfer_dom"/>
</dbReference>
<proteinExistence type="inferred from homology"/>
<feature type="coiled-coil region" evidence="6">
    <location>
        <begin position="595"/>
        <end position="622"/>
    </location>
</feature>
<evidence type="ECO:0000256" key="6">
    <source>
        <dbReference type="SAM" id="Coils"/>
    </source>
</evidence>
<sequence length="1235" mass="133978">MPSKIHWSGKNNRSQHNLVGSTAAEDPTSVPASAAGVDPPSAGAGAVNAPSGSANPAPFSPSESFQPDTPNTGRGNHAQQPPAPPPHLVNTYGNTATSIPPQLQHSNSVSGVFDSRQQRDQQDFADQVTRSQSYRYTQPSPTTSAQLLLQHQHQQHQVQPPPGSASVEDLSSPAHPTISSPILGAPPRLPYGGQQQQQQQQQQQLPPAQPPKPKQSTRKLIKNILNPRGQDFAPQAQRDQYGGAAGPARRNSKRVSLPTPYPPSIRTGVSQVSLDQQQQLEWQNQGPPTQPSPLQGVGDFRESYVIEDSDQELRLQNSQDNQHPTIRAVPPSDAESSPYPTEDTGYRQHRAQLSSHGQIASDLQQQLYNQAVFEASAQQPQQQQPQYHLPTQQQQVLYHGGNQQTFSGHLVANPQHQNPETVSQLSHESPTNDSDQPSTSSLPPPTTVQSGSAAVNYPASPQDLPGPQNPLPVTQAQAPQPQNMAPPPGGPPPARRSQEADKMRDQVQPPPGPPPSYRQSQQQPNMNPLPQPPNAGQPNPNFRASNVPDRQQFEGQGEPQGRNSPQPQSSDRGTEDPEKAFKDLLTKYKNVKRLYFDGKKEIEQLNGQVEQLQNAIANQRMSQSRTSLDDSEYTTRFNRLNGAINNLSFNIRKDWVSLPAWLAPFVSADALKTGKQEMTAVGRAVITRWLVEEIFNRCFHPGLDPELSRQLKTIELNIRNFSYTMNRQEEFDALTNKVVSWRMATLEGLQDVLHSSESANHRNDFTRRATSNLTASLFQYLTDPPPAGVDGSASMIVELAVGIASNLPLESRDVAILYPLPEQTIQPELMEVEKTGLPALETRPADANDEGAADNGGGAPGAGGKEAPPNKDGSGGSGGGKDRRGDKRSGMLSVLGAAGSSGSGSGSGSGSAPGSRKGSIADGGMAHIAPPPPKDPGKVRFAGFMAVEVRGRQVLVKAPVWTLGWDSLYERELSNHADDPRDEGTVWFDDADAEAKMVAYLNEHYAAADVPGQLDPSAAAVLDLGCGNGSLLFALRDDGWCGRLLGVDYSDRSVELARRVGLSRRSRGEGEEDDDDDDDDEEGGEGDEKKQKREIEREVEFKVWDVLNGPLSDVRAEPAANEGSSDKQERGWDLVLDKGTFDAVSLSGERDGQGRRICEGYGERVLQLLRTGGIFLVTSCNWTEKELGDWFEIKTQPTATGEKLRLAGRIEYPSFQFGGVQGQTISTLCFEKVAA</sequence>
<feature type="domain" description="Methyltransferase" evidence="8">
    <location>
        <begin position="1018"/>
        <end position="1059"/>
    </location>
</feature>
<feature type="region of interest" description="Disordered" evidence="7">
    <location>
        <begin position="1"/>
        <end position="272"/>
    </location>
</feature>
<feature type="compositionally biased region" description="Polar residues" evidence="7">
    <location>
        <begin position="128"/>
        <end position="145"/>
    </location>
</feature>
<dbReference type="GO" id="GO:0005737">
    <property type="term" value="C:cytoplasm"/>
    <property type="evidence" value="ECO:0007669"/>
    <property type="project" value="UniProtKB-SubCell"/>
</dbReference>
<dbReference type="Proteomes" id="UP001303647">
    <property type="component" value="Unassembled WGS sequence"/>
</dbReference>
<evidence type="ECO:0000313" key="10">
    <source>
        <dbReference type="Proteomes" id="UP001303647"/>
    </source>
</evidence>
<comment type="subcellular location">
    <subcellularLocation>
        <location evidence="5">Cytoplasm</location>
    </subcellularLocation>
</comment>
<organism evidence="9 10">
    <name type="scientific">Corynascus novoguineensis</name>
    <dbReference type="NCBI Taxonomy" id="1126955"/>
    <lineage>
        <taxon>Eukaryota</taxon>
        <taxon>Fungi</taxon>
        <taxon>Dikarya</taxon>
        <taxon>Ascomycota</taxon>
        <taxon>Pezizomycotina</taxon>
        <taxon>Sordariomycetes</taxon>
        <taxon>Sordariomycetidae</taxon>
        <taxon>Sordariales</taxon>
        <taxon>Chaetomiaceae</taxon>
        <taxon>Corynascus</taxon>
    </lineage>
</organism>
<feature type="compositionally biased region" description="Low complexity" evidence="7">
    <location>
        <begin position="146"/>
        <end position="158"/>
    </location>
</feature>
<evidence type="ECO:0000256" key="4">
    <source>
        <dbReference type="ARBA" id="ARBA00022691"/>
    </source>
</evidence>
<comment type="function">
    <text evidence="5">S-adenosyl-L-methionine-dependent protein-lysine N-methyltransferase that mono- and dimethylates elongation factor 1-alpha at 'Lys-316'. May play a role in intracellular transport.</text>
</comment>
<feature type="compositionally biased region" description="Polar residues" evidence="7">
    <location>
        <begin position="9"/>
        <end position="20"/>
    </location>
</feature>
<feature type="compositionally biased region" description="Gly residues" evidence="7">
    <location>
        <begin position="899"/>
        <end position="911"/>
    </location>
</feature>
<keyword evidence="2 5" id="KW-0489">Methyltransferase</keyword>
<name>A0AAN7D4Z6_9PEZI</name>
<dbReference type="CDD" id="cd02440">
    <property type="entry name" value="AdoMet_MTases"/>
    <property type="match status" value="1"/>
</dbReference>
<feature type="compositionally biased region" description="Polar residues" evidence="7">
    <location>
        <begin position="61"/>
        <end position="74"/>
    </location>
</feature>
<dbReference type="EMBL" id="MU857602">
    <property type="protein sequence ID" value="KAK4252113.1"/>
    <property type="molecule type" value="Genomic_DNA"/>
</dbReference>
<feature type="compositionally biased region" description="Polar residues" evidence="7">
    <location>
        <begin position="561"/>
        <end position="571"/>
    </location>
</feature>
<dbReference type="SUPFAM" id="SSF53335">
    <property type="entry name" value="S-adenosyl-L-methionine-dependent methyltransferases"/>
    <property type="match status" value="1"/>
</dbReference>
<dbReference type="InterPro" id="IPR029063">
    <property type="entry name" value="SAM-dependent_MTases_sf"/>
</dbReference>